<organism evidence="1">
    <name type="scientific">Amphimedon queenslandica</name>
    <name type="common">Sponge</name>
    <dbReference type="NCBI Taxonomy" id="400682"/>
    <lineage>
        <taxon>Eukaryota</taxon>
        <taxon>Metazoa</taxon>
        <taxon>Porifera</taxon>
        <taxon>Demospongiae</taxon>
        <taxon>Heteroscleromorpha</taxon>
        <taxon>Haplosclerida</taxon>
        <taxon>Niphatidae</taxon>
        <taxon>Amphimedon</taxon>
    </lineage>
</organism>
<dbReference type="EnsemblMetazoa" id="Aqu2.1.29190_001">
    <property type="protein sequence ID" value="Aqu2.1.29190_001"/>
    <property type="gene ID" value="Aqu2.1.29190"/>
</dbReference>
<evidence type="ECO:0000313" key="1">
    <source>
        <dbReference type="EnsemblMetazoa" id="Aqu2.1.29190_001"/>
    </source>
</evidence>
<dbReference type="InParanoid" id="A0A1X7UMI0"/>
<name>A0A1X7UMI0_AMPQE</name>
<dbReference type="AlphaFoldDB" id="A0A1X7UMI0"/>
<accession>A0A1X7UMI0</accession>
<reference evidence="1" key="1">
    <citation type="submission" date="2017-05" db="UniProtKB">
        <authorList>
            <consortium name="EnsemblMetazoa"/>
        </authorList>
    </citation>
    <scope>IDENTIFICATION</scope>
</reference>
<proteinExistence type="predicted"/>
<protein>
    <submittedName>
        <fullName evidence="1">Uncharacterized protein</fullName>
    </submittedName>
</protein>
<sequence length="117" mass="13219">MASSSASTSAKPKRECVGLASGMILEDVFNICRKSKEYVLKWFRREGIIGDVQDYDCPSCGCSGNMRLMKDSSYSKDTMVWKCSNRKCNKKVKAFSHLSTIDPDSRYIQERNLISLS</sequence>